<proteinExistence type="predicted"/>
<organism evidence="2 3">
    <name type="scientific">Zea mays</name>
    <name type="common">Maize</name>
    <dbReference type="NCBI Taxonomy" id="4577"/>
    <lineage>
        <taxon>Eukaryota</taxon>
        <taxon>Viridiplantae</taxon>
        <taxon>Streptophyta</taxon>
        <taxon>Embryophyta</taxon>
        <taxon>Tracheophyta</taxon>
        <taxon>Spermatophyta</taxon>
        <taxon>Magnoliopsida</taxon>
        <taxon>Liliopsida</taxon>
        <taxon>Poales</taxon>
        <taxon>Poaceae</taxon>
        <taxon>PACMAD clade</taxon>
        <taxon>Panicoideae</taxon>
        <taxon>Andropogonodae</taxon>
        <taxon>Andropogoneae</taxon>
        <taxon>Tripsacinae</taxon>
        <taxon>Zea</taxon>
    </lineage>
</organism>
<dbReference type="Proteomes" id="UP000007305">
    <property type="component" value="Chromosome 2"/>
</dbReference>
<evidence type="ECO:0000313" key="2">
    <source>
        <dbReference type="EnsemblPlants" id="Zm00001eb079920_P001"/>
    </source>
</evidence>
<dbReference type="Gramene" id="Zm00001eb079920_T001">
    <property type="protein sequence ID" value="Zm00001eb079920_P001"/>
    <property type="gene ID" value="Zm00001eb079920"/>
</dbReference>
<feature type="region of interest" description="Disordered" evidence="1">
    <location>
        <begin position="260"/>
        <end position="281"/>
    </location>
</feature>
<accession>A0A804MES1</accession>
<name>A0A804MES1_MAIZE</name>
<evidence type="ECO:0000313" key="3">
    <source>
        <dbReference type="Proteomes" id="UP000007305"/>
    </source>
</evidence>
<reference evidence="2" key="2">
    <citation type="submission" date="2019-07" db="EMBL/GenBank/DDBJ databases">
        <authorList>
            <person name="Seetharam A."/>
            <person name="Woodhouse M."/>
            <person name="Cannon E."/>
        </authorList>
    </citation>
    <scope>NUCLEOTIDE SEQUENCE [LARGE SCALE GENOMIC DNA]</scope>
    <source>
        <strain evidence="2">cv. B73</strain>
    </source>
</reference>
<feature type="compositionally biased region" description="Polar residues" evidence="1">
    <location>
        <begin position="156"/>
        <end position="171"/>
    </location>
</feature>
<sequence>MPMVVAAPVQLNLDEAHHGTTAASTALRKQIDEGTYGDKRVRLYPRKQRRATMCRGRLRSASRVVHLTLILKSNLVVGDCWLAFLPALDCGRADGRPGLQGFTLHARTHALGVPPPASRQPPDGVTSEGPKIASRQPPDGVPPPTSRQPPAARVQATATPPAVSQASSLVPSSADSGGDLSSSLETTSLDNARDAAAATVVTADATVKDNLMGKTVASPFKKSHRVTANRSRLVVEGPPATPAKDSSTISSIELLKSMGLTTSKRSLDGESSSLPQGTSYL</sequence>
<reference evidence="3" key="1">
    <citation type="submission" date="2015-12" db="EMBL/GenBank/DDBJ databases">
        <title>Update maize B73 reference genome by single molecule sequencing technologies.</title>
        <authorList>
            <consortium name="Maize Genome Sequencing Project"/>
            <person name="Ware D."/>
        </authorList>
    </citation>
    <scope>NUCLEOTIDE SEQUENCE [LARGE SCALE GENOMIC DNA]</scope>
    <source>
        <strain evidence="3">cv. B73</strain>
    </source>
</reference>
<feature type="region of interest" description="Disordered" evidence="1">
    <location>
        <begin position="221"/>
        <end position="248"/>
    </location>
</feature>
<dbReference type="AlphaFoldDB" id="A0A804MES1"/>
<feature type="compositionally biased region" description="Low complexity" evidence="1">
    <location>
        <begin position="172"/>
        <end position="185"/>
    </location>
</feature>
<reference evidence="2" key="3">
    <citation type="submission" date="2021-05" db="UniProtKB">
        <authorList>
            <consortium name="EnsemblPlants"/>
        </authorList>
    </citation>
    <scope>IDENTIFICATION</scope>
    <source>
        <strain evidence="2">cv. B73</strain>
    </source>
</reference>
<dbReference type="EnsemblPlants" id="Zm00001eb079920_T001">
    <property type="protein sequence ID" value="Zm00001eb079920_P001"/>
    <property type="gene ID" value="Zm00001eb079920"/>
</dbReference>
<feature type="region of interest" description="Disordered" evidence="1">
    <location>
        <begin position="110"/>
        <end position="185"/>
    </location>
</feature>
<keyword evidence="3" id="KW-1185">Reference proteome</keyword>
<protein>
    <submittedName>
        <fullName evidence="2">Uncharacterized protein</fullName>
    </submittedName>
</protein>
<dbReference type="InParanoid" id="A0A804MES1"/>
<evidence type="ECO:0000256" key="1">
    <source>
        <dbReference type="SAM" id="MobiDB-lite"/>
    </source>
</evidence>